<dbReference type="AlphaFoldDB" id="A0A2S7U0N8"/>
<comment type="caution">
    <text evidence="2">The sequence shown here is derived from an EMBL/GenBank/DDBJ whole genome shotgun (WGS) entry which is preliminary data.</text>
</comment>
<sequence>MIQKRFFLMLGALLLILSVSGVSAQGNNPQLQSQLSGVYGKWRSAMVNQDVRSWAATTSKNRQLTIRNRIYSERRPFPKAVFQLPAAPPSVENLKSLSAHKKGATATSVYFGKVNFNVGGDPAENLLLLHFVNEGGVWKYDTADFINLLALPKVRKQLKEGDLTYVEQKDFQASGVPPQMPIAVNPAKYIAKVYVFCPGREVKMKVNKISDHRFQDTKASEVVIGGGRDGLNEVQFATKSLEGSTGKEALSIRVYLMSTVPGTKPIKIFEYQVNEGGAVEPFGSQNFVIDAKIAKTLNG</sequence>
<evidence type="ECO:0000313" key="3">
    <source>
        <dbReference type="Proteomes" id="UP000239907"/>
    </source>
</evidence>
<feature type="signal peptide" evidence="1">
    <location>
        <begin position="1"/>
        <end position="24"/>
    </location>
</feature>
<dbReference type="Proteomes" id="UP000239907">
    <property type="component" value="Unassembled WGS sequence"/>
</dbReference>
<name>A0A2S7U0N8_9BACT</name>
<gene>
    <name evidence="2" type="ORF">BSZ32_08625</name>
</gene>
<organism evidence="2 3">
    <name type="scientific">Rubritalea profundi</name>
    <dbReference type="NCBI Taxonomy" id="1658618"/>
    <lineage>
        <taxon>Bacteria</taxon>
        <taxon>Pseudomonadati</taxon>
        <taxon>Verrucomicrobiota</taxon>
        <taxon>Verrucomicrobiia</taxon>
        <taxon>Verrucomicrobiales</taxon>
        <taxon>Rubritaleaceae</taxon>
        <taxon>Rubritalea</taxon>
    </lineage>
</organism>
<keyword evidence="3" id="KW-1185">Reference proteome</keyword>
<reference evidence="2 3" key="1">
    <citation type="submission" date="2016-12" db="EMBL/GenBank/DDBJ databases">
        <title>Study of bacterial adaptation to deep sea.</title>
        <authorList>
            <person name="Song J."/>
            <person name="Yoshizawa S."/>
            <person name="Kogure K."/>
        </authorList>
    </citation>
    <scope>NUCLEOTIDE SEQUENCE [LARGE SCALE GENOMIC DNA]</scope>
    <source>
        <strain evidence="2 3">SAORIC-165</strain>
    </source>
</reference>
<accession>A0A2S7U0N8</accession>
<keyword evidence="1" id="KW-0732">Signal</keyword>
<dbReference type="EMBL" id="MQWA01000001">
    <property type="protein sequence ID" value="PQJ28568.1"/>
    <property type="molecule type" value="Genomic_DNA"/>
</dbReference>
<evidence type="ECO:0000256" key="1">
    <source>
        <dbReference type="SAM" id="SignalP"/>
    </source>
</evidence>
<protein>
    <submittedName>
        <fullName evidence="2">Uncharacterized protein</fullName>
    </submittedName>
</protein>
<evidence type="ECO:0000313" key="2">
    <source>
        <dbReference type="EMBL" id="PQJ28568.1"/>
    </source>
</evidence>
<proteinExistence type="predicted"/>
<feature type="chain" id="PRO_5015406695" evidence="1">
    <location>
        <begin position="25"/>
        <end position="299"/>
    </location>
</feature>